<dbReference type="GO" id="GO:0003964">
    <property type="term" value="F:RNA-directed DNA polymerase activity"/>
    <property type="evidence" value="ECO:0007669"/>
    <property type="project" value="UniProtKB-KW"/>
</dbReference>
<feature type="region of interest" description="Disordered" evidence="1">
    <location>
        <begin position="432"/>
        <end position="481"/>
    </location>
</feature>
<dbReference type="InterPro" id="IPR000477">
    <property type="entry name" value="RT_dom"/>
</dbReference>
<keyword evidence="2" id="KW-0812">Transmembrane</keyword>
<dbReference type="EMBL" id="JAOPHQ010002288">
    <property type="protein sequence ID" value="KAK0147665.1"/>
    <property type="molecule type" value="Genomic_DNA"/>
</dbReference>
<dbReference type="PANTHER" id="PTHR47510:SF3">
    <property type="entry name" value="ENDO_EXONUCLEASE_PHOSPHATASE DOMAIN-CONTAINING PROTEIN"/>
    <property type="match status" value="1"/>
</dbReference>
<comment type="caution">
    <text evidence="4">The sequence shown here is derived from an EMBL/GenBank/DDBJ whole genome shotgun (WGS) entry which is preliminary data.</text>
</comment>
<dbReference type="InterPro" id="IPR043502">
    <property type="entry name" value="DNA/RNA_pol_sf"/>
</dbReference>
<keyword evidence="4" id="KW-0548">Nucleotidyltransferase</keyword>
<keyword evidence="2" id="KW-1133">Transmembrane helix</keyword>
<evidence type="ECO:0000313" key="5">
    <source>
        <dbReference type="Proteomes" id="UP001174136"/>
    </source>
</evidence>
<feature type="transmembrane region" description="Helical" evidence="2">
    <location>
        <begin position="826"/>
        <end position="847"/>
    </location>
</feature>
<dbReference type="InterPro" id="IPR015095">
    <property type="entry name" value="AlkB_hom8_N"/>
</dbReference>
<dbReference type="PROSITE" id="PS50878">
    <property type="entry name" value="RT_POL"/>
    <property type="match status" value="1"/>
</dbReference>
<accession>A0AA47P452</accession>
<feature type="region of interest" description="Disordered" evidence="1">
    <location>
        <begin position="1"/>
        <end position="27"/>
    </location>
</feature>
<sequence length="959" mass="108350">MAKAGVTHSIPADLRRKPRGSKAGAKVKSWRADQRRRFKPSIPSVMMGNVNALANKMDELSALINQRIYRESSLFIFTETWLTCTTPDANVELPGFTSVRADRDTKACGKSKGGGLIVYVNNRWCNPGHVTVKVVLCCQDLELLAVSLRPYYLSREFSHVIVIGVYIPPRADAAAACEKIHSTTAKLQTQHPEAFIAISGDFNHATLDSTLPAFHQFVDCPTRKNRTIDLLYANVKDAYTATPHPPLGKSDHDLVHLQPQYTPLVQRQPATRRSLRIWSQEAEDALRDCFETTDWSVLQSPHGEDIEGLTHCLTDYLNFCMDVVAPARTVRCFPNNKPWVTRGVKAVLNKKKAAFRRGDKEAMKAAQREVKVCLRDAKESYRRKVEQKLQENNMREVWNGVKTITGYIAKSSSEGGTLERANKLNNFFNRFDQLPPLPSSPHPSPLQTPLSPLPPTPIHPSHNIKDDPSSLPTPPSPPCITADQVRSELRRLRPRKAAGPDRVCPRLLRSCATELGEPLQHVFNLSLQLGRVPTLWKTSCIVPVPKKSRPSEMDYRPVALTSQLMKTLERLFLSLLRPQVQHAQDPLQFAYRTKVGVEDAVLHLMHRAHTHLDKSRGTVRILFLDFSSAFNTIQPPLLLDKLARMQVDPRLVTWISSYLTDRTQYVRLKDITSDTVVSSTGAPQGTVLAPLLFTLYTSDFSYNSESCHIQKFADDTAIMGCIREDQEEEYRSLVRDFVVWCHANHLQLNTSKTKELVIDFGKSRPPPQLVQIEGADVEVVSSYRYLGLVLDNKLDWSKNTDHLYRKGQSRLYFLRRLRSFNICRKLLWMFYQSVVASVLFYAVVCWGGSTSKRDSSRLDKLIRRAGSVVGMKLDSLVSVAEERTLNKLLDIMDNVSHPLHTAITDQRSSFSDRLLLPRSNTNRLKNSFVPRAIKLYNSTVGCRGGSGRRKQDTTPRTVE</sequence>
<dbReference type="AlphaFoldDB" id="A0AA47P452"/>
<dbReference type="Pfam" id="PF09004">
    <property type="entry name" value="ALKBH8_N"/>
    <property type="match status" value="1"/>
</dbReference>
<evidence type="ECO:0000259" key="3">
    <source>
        <dbReference type="PROSITE" id="PS50878"/>
    </source>
</evidence>
<reference evidence="4" key="1">
    <citation type="journal article" date="2023" name="Front. Mar. Sci.">
        <title>A new Merluccius polli reference genome to investigate the effects of global change in West African waters.</title>
        <authorList>
            <person name="Mateo J.L."/>
            <person name="Blanco-Fernandez C."/>
            <person name="Garcia-Vazquez E."/>
            <person name="Machado-Schiaffino G."/>
        </authorList>
    </citation>
    <scope>NUCLEOTIDE SEQUENCE</scope>
    <source>
        <strain evidence="4">C29</strain>
        <tissue evidence="4">Fin</tissue>
    </source>
</reference>
<name>A0AA47P452_MERPO</name>
<dbReference type="Proteomes" id="UP001174136">
    <property type="component" value="Unassembled WGS sequence"/>
</dbReference>
<keyword evidence="2" id="KW-0472">Membrane</keyword>
<organism evidence="4 5">
    <name type="scientific">Merluccius polli</name>
    <name type="common">Benguela hake</name>
    <name type="synonym">Merluccius cadenati</name>
    <dbReference type="NCBI Taxonomy" id="89951"/>
    <lineage>
        <taxon>Eukaryota</taxon>
        <taxon>Metazoa</taxon>
        <taxon>Chordata</taxon>
        <taxon>Craniata</taxon>
        <taxon>Vertebrata</taxon>
        <taxon>Euteleostomi</taxon>
        <taxon>Actinopterygii</taxon>
        <taxon>Neopterygii</taxon>
        <taxon>Teleostei</taxon>
        <taxon>Neoteleostei</taxon>
        <taxon>Acanthomorphata</taxon>
        <taxon>Zeiogadaria</taxon>
        <taxon>Gadariae</taxon>
        <taxon>Gadiformes</taxon>
        <taxon>Gadoidei</taxon>
        <taxon>Merlucciidae</taxon>
        <taxon>Merluccius</taxon>
    </lineage>
</organism>
<dbReference type="SUPFAM" id="SSF56672">
    <property type="entry name" value="DNA/RNA polymerases"/>
    <property type="match status" value="1"/>
</dbReference>
<dbReference type="GO" id="GO:0016706">
    <property type="term" value="F:2-oxoglutarate-dependent dioxygenase activity"/>
    <property type="evidence" value="ECO:0007669"/>
    <property type="project" value="InterPro"/>
</dbReference>
<feature type="compositionally biased region" description="Pro residues" evidence="1">
    <location>
        <begin position="435"/>
        <end position="458"/>
    </location>
</feature>
<dbReference type="InterPro" id="IPR036691">
    <property type="entry name" value="Endo/exonu/phosph_ase_sf"/>
</dbReference>
<dbReference type="PANTHER" id="PTHR47510">
    <property type="entry name" value="REVERSE TRANSCRIPTASE DOMAIN-CONTAINING PROTEIN"/>
    <property type="match status" value="1"/>
</dbReference>
<feature type="domain" description="Reverse transcriptase" evidence="3">
    <location>
        <begin position="525"/>
        <end position="790"/>
    </location>
</feature>
<dbReference type="CDD" id="cd01650">
    <property type="entry name" value="RT_nLTR_like"/>
    <property type="match status" value="1"/>
</dbReference>
<keyword evidence="4" id="KW-0808">Transferase</keyword>
<proteinExistence type="predicted"/>
<evidence type="ECO:0000313" key="4">
    <source>
        <dbReference type="EMBL" id="KAK0147665.1"/>
    </source>
</evidence>
<gene>
    <name evidence="4" type="primary">pol_15</name>
    <name evidence="4" type="ORF">N1851_012855</name>
</gene>
<dbReference type="GO" id="GO:0008168">
    <property type="term" value="F:methyltransferase activity"/>
    <property type="evidence" value="ECO:0007669"/>
    <property type="project" value="InterPro"/>
</dbReference>
<protein>
    <submittedName>
        <fullName evidence="4">RNA-directed DNA polymerase from mobile element jockey</fullName>
    </submittedName>
</protein>
<evidence type="ECO:0000256" key="1">
    <source>
        <dbReference type="SAM" id="MobiDB-lite"/>
    </source>
</evidence>
<dbReference type="Pfam" id="PF00078">
    <property type="entry name" value="RVT_1"/>
    <property type="match status" value="1"/>
</dbReference>
<evidence type="ECO:0000256" key="2">
    <source>
        <dbReference type="SAM" id="Phobius"/>
    </source>
</evidence>
<keyword evidence="5" id="KW-1185">Reference proteome</keyword>
<dbReference type="Gene3D" id="3.60.10.10">
    <property type="entry name" value="Endonuclease/exonuclease/phosphatase"/>
    <property type="match status" value="1"/>
</dbReference>
<keyword evidence="4" id="KW-0695">RNA-directed DNA polymerase</keyword>
<dbReference type="SUPFAM" id="SSF56219">
    <property type="entry name" value="DNase I-like"/>
    <property type="match status" value="1"/>
</dbReference>